<keyword evidence="3" id="KW-1133">Transmembrane helix</keyword>
<dbReference type="PANTHER" id="PTHR33392">
    <property type="entry name" value="POLYISOPRENYL-TEICHOIC ACID--PEPTIDOGLYCAN TEICHOIC ACID TRANSFERASE TAGU"/>
    <property type="match status" value="1"/>
</dbReference>
<organism evidence="5 6">
    <name type="scientific">Nocardioides koreensis</name>
    <dbReference type="NCBI Taxonomy" id="433651"/>
    <lineage>
        <taxon>Bacteria</taxon>
        <taxon>Bacillati</taxon>
        <taxon>Actinomycetota</taxon>
        <taxon>Actinomycetes</taxon>
        <taxon>Propionibacteriales</taxon>
        <taxon>Nocardioidaceae</taxon>
        <taxon>Nocardioides</taxon>
    </lineage>
</organism>
<keyword evidence="3" id="KW-0472">Membrane</keyword>
<keyword evidence="3" id="KW-0812">Transmembrane</keyword>
<accession>A0ABN2ZRY7</accession>
<feature type="compositionally biased region" description="Gly residues" evidence="2">
    <location>
        <begin position="370"/>
        <end position="392"/>
    </location>
</feature>
<feature type="transmembrane region" description="Helical" evidence="3">
    <location>
        <begin position="27"/>
        <end position="51"/>
    </location>
</feature>
<reference evidence="5 6" key="1">
    <citation type="journal article" date="2019" name="Int. J. Syst. Evol. Microbiol.">
        <title>The Global Catalogue of Microorganisms (GCM) 10K type strain sequencing project: providing services to taxonomists for standard genome sequencing and annotation.</title>
        <authorList>
            <consortium name="The Broad Institute Genomics Platform"/>
            <consortium name="The Broad Institute Genome Sequencing Center for Infectious Disease"/>
            <person name="Wu L."/>
            <person name="Ma J."/>
        </authorList>
    </citation>
    <scope>NUCLEOTIDE SEQUENCE [LARGE SCALE GENOMIC DNA]</scope>
    <source>
        <strain evidence="5 6">JCM 16022</strain>
    </source>
</reference>
<dbReference type="InterPro" id="IPR004474">
    <property type="entry name" value="LytR_CpsA_psr"/>
</dbReference>
<comment type="caution">
    <text evidence="5">The sequence shown here is derived from an EMBL/GenBank/DDBJ whole genome shotgun (WGS) entry which is preliminary data.</text>
</comment>
<name>A0ABN2ZRY7_9ACTN</name>
<proteinExistence type="inferred from homology"/>
<dbReference type="EMBL" id="BAAAQR010000006">
    <property type="protein sequence ID" value="GAA2146538.1"/>
    <property type="molecule type" value="Genomic_DNA"/>
</dbReference>
<gene>
    <name evidence="5" type="ORF">GCM10009844_22740</name>
</gene>
<evidence type="ECO:0000313" key="5">
    <source>
        <dbReference type="EMBL" id="GAA2146538.1"/>
    </source>
</evidence>
<dbReference type="NCBIfam" id="TIGR00350">
    <property type="entry name" value="lytR_cpsA_psr"/>
    <property type="match status" value="1"/>
</dbReference>
<comment type="similarity">
    <text evidence="1">Belongs to the LytR/CpsA/Psr (LCP) family.</text>
</comment>
<feature type="region of interest" description="Disordered" evidence="2">
    <location>
        <begin position="362"/>
        <end position="407"/>
    </location>
</feature>
<dbReference type="Gene3D" id="3.40.630.190">
    <property type="entry name" value="LCP protein"/>
    <property type="match status" value="1"/>
</dbReference>
<evidence type="ECO:0000256" key="1">
    <source>
        <dbReference type="ARBA" id="ARBA00006068"/>
    </source>
</evidence>
<evidence type="ECO:0000259" key="4">
    <source>
        <dbReference type="Pfam" id="PF03816"/>
    </source>
</evidence>
<evidence type="ECO:0000313" key="6">
    <source>
        <dbReference type="Proteomes" id="UP001501771"/>
    </source>
</evidence>
<sequence>MSDAEPTRAQPEPTAPKRKGRTRKRHTVAKVLIASLVVLGMVTGLSVVFIYRHLNGNLNVADLTGQLGSDRPDKKAVEGPKEPLNILVMGSDARDCDGCNIDNLTGMGERSDTTILLHLSADRTRAYGISIPRDSMVDRPTCKNEDGEDIPGGQHVMWNEAFSVGGPACTMRQFEQLSGVRLDHFVVVNFEGFKDMVDAIGGVEVCIPEPIVDPSHGINLPAGTRKLEGVQALNYVRERYVVGNGSDIGRMKRQQAFIASMAHQVVSAGTLSNPIKVVSFLEAATKSLTLDEQIGSLKKIGQLAYEFRDIGLDKIQFLTIPNTVDPEDPNHLVWTPEAKRVWHKIVDDEPLTKRLATDVITAGNVPGSGSPSGGSSGSPSGGGNGGGNGGGSQAPDAQALADAGLCA</sequence>
<feature type="region of interest" description="Disordered" evidence="2">
    <location>
        <begin position="1"/>
        <end position="24"/>
    </location>
</feature>
<dbReference type="PANTHER" id="PTHR33392:SF6">
    <property type="entry name" value="POLYISOPRENYL-TEICHOIC ACID--PEPTIDOGLYCAN TEICHOIC ACID TRANSFERASE TAGU"/>
    <property type="match status" value="1"/>
</dbReference>
<keyword evidence="6" id="KW-1185">Reference proteome</keyword>
<evidence type="ECO:0000256" key="3">
    <source>
        <dbReference type="SAM" id="Phobius"/>
    </source>
</evidence>
<dbReference type="InterPro" id="IPR050922">
    <property type="entry name" value="LytR/CpsA/Psr_CW_biosynth"/>
</dbReference>
<protein>
    <submittedName>
        <fullName evidence="5">LCP family protein</fullName>
    </submittedName>
</protein>
<dbReference type="Pfam" id="PF03816">
    <property type="entry name" value="LytR_cpsA_psr"/>
    <property type="match status" value="1"/>
</dbReference>
<evidence type="ECO:0000256" key="2">
    <source>
        <dbReference type="SAM" id="MobiDB-lite"/>
    </source>
</evidence>
<feature type="domain" description="Cell envelope-related transcriptional attenuator" evidence="4">
    <location>
        <begin position="110"/>
        <end position="265"/>
    </location>
</feature>
<dbReference type="RefSeq" id="WP_344151723.1">
    <property type="nucleotide sequence ID" value="NZ_BAAAQR010000006.1"/>
</dbReference>
<dbReference type="Proteomes" id="UP001501771">
    <property type="component" value="Unassembled WGS sequence"/>
</dbReference>